<name>A0A0E9W4K8_ANGAN</name>
<reference evidence="1" key="2">
    <citation type="journal article" date="2015" name="Fish Shellfish Immunol.">
        <title>Early steps in the European eel (Anguilla anguilla)-Vibrio vulnificus interaction in the gills: Role of the RtxA13 toxin.</title>
        <authorList>
            <person name="Callol A."/>
            <person name="Pajuelo D."/>
            <person name="Ebbesson L."/>
            <person name="Teles M."/>
            <person name="MacKenzie S."/>
            <person name="Amaro C."/>
        </authorList>
    </citation>
    <scope>NUCLEOTIDE SEQUENCE</scope>
</reference>
<dbReference type="AlphaFoldDB" id="A0A0E9W4K8"/>
<evidence type="ECO:0000313" key="1">
    <source>
        <dbReference type="EMBL" id="JAH85231.1"/>
    </source>
</evidence>
<organism evidence="1">
    <name type="scientific">Anguilla anguilla</name>
    <name type="common">European freshwater eel</name>
    <name type="synonym">Muraena anguilla</name>
    <dbReference type="NCBI Taxonomy" id="7936"/>
    <lineage>
        <taxon>Eukaryota</taxon>
        <taxon>Metazoa</taxon>
        <taxon>Chordata</taxon>
        <taxon>Craniata</taxon>
        <taxon>Vertebrata</taxon>
        <taxon>Euteleostomi</taxon>
        <taxon>Actinopterygii</taxon>
        <taxon>Neopterygii</taxon>
        <taxon>Teleostei</taxon>
        <taxon>Anguilliformes</taxon>
        <taxon>Anguillidae</taxon>
        <taxon>Anguilla</taxon>
    </lineage>
</organism>
<sequence>MQETTDNLNMTLSITIDNRTTDSLKTRSNQSNKNRMFKDEHFNSYFVFCGSPHTR</sequence>
<accession>A0A0E9W4K8</accession>
<proteinExistence type="predicted"/>
<reference evidence="1" key="1">
    <citation type="submission" date="2014-11" db="EMBL/GenBank/DDBJ databases">
        <authorList>
            <person name="Amaro Gonzalez C."/>
        </authorList>
    </citation>
    <scope>NUCLEOTIDE SEQUENCE</scope>
</reference>
<dbReference type="EMBL" id="GBXM01023346">
    <property type="protein sequence ID" value="JAH85231.1"/>
    <property type="molecule type" value="Transcribed_RNA"/>
</dbReference>
<protein>
    <submittedName>
        <fullName evidence="1">Uncharacterized protein</fullName>
    </submittedName>
</protein>